<evidence type="ECO:0000256" key="1">
    <source>
        <dbReference type="SAM" id="MobiDB-lite"/>
    </source>
</evidence>
<gene>
    <name evidence="2" type="ORF">AVDCRST_MAG30-1976</name>
</gene>
<feature type="compositionally biased region" description="Low complexity" evidence="1">
    <location>
        <begin position="13"/>
        <end position="29"/>
    </location>
</feature>
<sequence>ARRRRRPGRRGPARGPSARARALPAPVRV</sequence>
<feature type="compositionally biased region" description="Basic residues" evidence="1">
    <location>
        <begin position="1"/>
        <end position="12"/>
    </location>
</feature>
<feature type="region of interest" description="Disordered" evidence="1">
    <location>
        <begin position="1"/>
        <end position="29"/>
    </location>
</feature>
<feature type="non-terminal residue" evidence="2">
    <location>
        <position position="29"/>
    </location>
</feature>
<protein>
    <submittedName>
        <fullName evidence="2">Uncharacterized protein</fullName>
    </submittedName>
</protein>
<evidence type="ECO:0000313" key="2">
    <source>
        <dbReference type="EMBL" id="CAA9502135.1"/>
    </source>
</evidence>
<name>A0A6J4SQD5_9ACTN</name>
<proteinExistence type="predicted"/>
<dbReference type="EMBL" id="CADCVS010000260">
    <property type="protein sequence ID" value="CAA9502135.1"/>
    <property type="molecule type" value="Genomic_DNA"/>
</dbReference>
<accession>A0A6J4SQD5</accession>
<reference evidence="2" key="1">
    <citation type="submission" date="2020-02" db="EMBL/GenBank/DDBJ databases">
        <authorList>
            <person name="Meier V. D."/>
        </authorList>
    </citation>
    <scope>NUCLEOTIDE SEQUENCE</scope>
    <source>
        <strain evidence="2">AVDCRST_MAG30</strain>
    </source>
</reference>
<feature type="non-terminal residue" evidence="2">
    <location>
        <position position="1"/>
    </location>
</feature>
<organism evidence="2">
    <name type="scientific">uncultured Solirubrobacteraceae bacterium</name>
    <dbReference type="NCBI Taxonomy" id="1162706"/>
    <lineage>
        <taxon>Bacteria</taxon>
        <taxon>Bacillati</taxon>
        <taxon>Actinomycetota</taxon>
        <taxon>Thermoleophilia</taxon>
        <taxon>Solirubrobacterales</taxon>
        <taxon>Solirubrobacteraceae</taxon>
        <taxon>environmental samples</taxon>
    </lineage>
</organism>
<dbReference type="AlphaFoldDB" id="A0A6J4SQD5"/>